<gene>
    <name evidence="2" type="ORF">EVAR_82312_1</name>
</gene>
<feature type="region of interest" description="Disordered" evidence="1">
    <location>
        <begin position="177"/>
        <end position="201"/>
    </location>
</feature>
<sequence>MTAGRCRQEAMVQRALRGAGRVLKYSLQNNRTGAARDGARRPASAGDVSRDVRQRLSSGRCKSKRDSRLNPPSGALFARHEHALTLINRVEIVGWPRSLETILVRSQRPILRIVQREAALCSGFIMSPVCSTVRSQLPLAAGARGGDNFDKQTGRKPLTACARFIRLITNLSLCGPAPAARRPSPAARRPPQRARRGPTHC</sequence>
<accession>A0A4C1W048</accession>
<protein>
    <submittedName>
        <fullName evidence="2">Uncharacterized protein</fullName>
    </submittedName>
</protein>
<keyword evidence="3" id="KW-1185">Reference proteome</keyword>
<comment type="caution">
    <text evidence="2">The sequence shown here is derived from an EMBL/GenBank/DDBJ whole genome shotgun (WGS) entry which is preliminary data.</text>
</comment>
<reference evidence="2 3" key="1">
    <citation type="journal article" date="2019" name="Commun. Biol.">
        <title>The bagworm genome reveals a unique fibroin gene that provides high tensile strength.</title>
        <authorList>
            <person name="Kono N."/>
            <person name="Nakamura H."/>
            <person name="Ohtoshi R."/>
            <person name="Tomita M."/>
            <person name="Numata K."/>
            <person name="Arakawa K."/>
        </authorList>
    </citation>
    <scope>NUCLEOTIDE SEQUENCE [LARGE SCALE GENOMIC DNA]</scope>
</reference>
<evidence type="ECO:0000313" key="3">
    <source>
        <dbReference type="Proteomes" id="UP000299102"/>
    </source>
</evidence>
<dbReference type="EMBL" id="BGZK01000443">
    <property type="protein sequence ID" value="GBP43879.1"/>
    <property type="molecule type" value="Genomic_DNA"/>
</dbReference>
<evidence type="ECO:0000313" key="2">
    <source>
        <dbReference type="EMBL" id="GBP43879.1"/>
    </source>
</evidence>
<dbReference type="AlphaFoldDB" id="A0A4C1W048"/>
<name>A0A4C1W048_EUMVA</name>
<organism evidence="2 3">
    <name type="scientific">Eumeta variegata</name>
    <name type="common">Bagworm moth</name>
    <name type="synonym">Eumeta japonica</name>
    <dbReference type="NCBI Taxonomy" id="151549"/>
    <lineage>
        <taxon>Eukaryota</taxon>
        <taxon>Metazoa</taxon>
        <taxon>Ecdysozoa</taxon>
        <taxon>Arthropoda</taxon>
        <taxon>Hexapoda</taxon>
        <taxon>Insecta</taxon>
        <taxon>Pterygota</taxon>
        <taxon>Neoptera</taxon>
        <taxon>Endopterygota</taxon>
        <taxon>Lepidoptera</taxon>
        <taxon>Glossata</taxon>
        <taxon>Ditrysia</taxon>
        <taxon>Tineoidea</taxon>
        <taxon>Psychidae</taxon>
        <taxon>Oiketicinae</taxon>
        <taxon>Eumeta</taxon>
    </lineage>
</organism>
<evidence type="ECO:0000256" key="1">
    <source>
        <dbReference type="SAM" id="MobiDB-lite"/>
    </source>
</evidence>
<dbReference type="Proteomes" id="UP000299102">
    <property type="component" value="Unassembled WGS sequence"/>
</dbReference>
<proteinExistence type="predicted"/>
<feature type="region of interest" description="Disordered" evidence="1">
    <location>
        <begin position="32"/>
        <end position="74"/>
    </location>
</feature>
<feature type="compositionally biased region" description="Low complexity" evidence="1">
    <location>
        <begin position="177"/>
        <end position="189"/>
    </location>
</feature>
<feature type="compositionally biased region" description="Basic residues" evidence="1">
    <location>
        <begin position="190"/>
        <end position="201"/>
    </location>
</feature>